<sequence length="173" mass="20083">MRFLLMTGFFSIFMNFLTGCKAAEIVHYEHRPSMSFYSELNFDLQELDGYKDREILFTISVKQASFEEYWAWLGLYAKEAPDIPVYVLGANFIGDGWKESYQVDSEVLFGEEATDSGLVTKGVLLYKIKGELLKRFEKESAITLEVIYSMDGEEKVMNFLLERRVERQTVFPT</sequence>
<organism evidence="1 2">
    <name type="scientific">Billgrantia tianxiuensis</name>
    <dbReference type="NCBI Taxonomy" id="2497861"/>
    <lineage>
        <taxon>Bacteria</taxon>
        <taxon>Pseudomonadati</taxon>
        <taxon>Pseudomonadota</taxon>
        <taxon>Gammaproteobacteria</taxon>
        <taxon>Oceanospirillales</taxon>
        <taxon>Halomonadaceae</taxon>
        <taxon>Billgrantia</taxon>
    </lineage>
</organism>
<dbReference type="EMBL" id="CP035042">
    <property type="protein sequence ID" value="QHC49810.1"/>
    <property type="molecule type" value="Genomic_DNA"/>
</dbReference>
<accession>A0A6I6SPQ5</accession>
<dbReference type="KEGG" id="htx:EKK97_09600"/>
<dbReference type="Proteomes" id="UP000464013">
    <property type="component" value="Chromosome"/>
</dbReference>
<keyword evidence="2" id="KW-1185">Reference proteome</keyword>
<dbReference type="AlphaFoldDB" id="A0A6I6SPQ5"/>
<evidence type="ECO:0008006" key="3">
    <source>
        <dbReference type="Google" id="ProtNLM"/>
    </source>
</evidence>
<gene>
    <name evidence="1" type="ORF">EKK97_09600</name>
</gene>
<evidence type="ECO:0000313" key="1">
    <source>
        <dbReference type="EMBL" id="QHC49810.1"/>
    </source>
</evidence>
<evidence type="ECO:0000313" key="2">
    <source>
        <dbReference type="Proteomes" id="UP000464013"/>
    </source>
</evidence>
<reference evidence="1 2" key="1">
    <citation type="submission" date="2019-01" db="EMBL/GenBank/DDBJ databases">
        <title>Complete genome of a denitifying bacterium Halomons sp. BC-M4-5.</title>
        <authorList>
            <person name="Wang L."/>
            <person name="Shao Z."/>
        </authorList>
    </citation>
    <scope>NUCLEOTIDE SEQUENCE [LARGE SCALE GENOMIC DNA]</scope>
    <source>
        <strain evidence="1 2">BC-M4-5</strain>
    </source>
</reference>
<name>A0A6I6SPQ5_9GAMM</name>
<protein>
    <recommendedName>
        <fullName evidence="3">Lipoprotein</fullName>
    </recommendedName>
</protein>
<dbReference type="PROSITE" id="PS51257">
    <property type="entry name" value="PROKAR_LIPOPROTEIN"/>
    <property type="match status" value="1"/>
</dbReference>
<proteinExistence type="predicted"/>